<evidence type="ECO:0000313" key="1">
    <source>
        <dbReference type="EMBL" id="WTQ73876.1"/>
    </source>
</evidence>
<dbReference type="AlphaFoldDB" id="A0AAU1LRF0"/>
<proteinExistence type="predicted"/>
<name>A0AAU1LRF0_9ACTN</name>
<gene>
    <name evidence="1" type="ORF">OG222_12545</name>
</gene>
<organism evidence="1">
    <name type="scientific">Streptomyces sp. NBC_00148</name>
    <dbReference type="NCBI Taxonomy" id="2903626"/>
    <lineage>
        <taxon>Bacteria</taxon>
        <taxon>Bacillati</taxon>
        <taxon>Actinomycetota</taxon>
        <taxon>Actinomycetes</taxon>
        <taxon>Kitasatosporales</taxon>
        <taxon>Streptomycetaceae</taxon>
        <taxon>Streptomyces</taxon>
    </lineage>
</organism>
<protein>
    <submittedName>
        <fullName evidence="1">Uncharacterized protein</fullName>
    </submittedName>
</protein>
<sequence>MNELIEKWAAVTPGADPAEADPVVLESARLLAAGPDGEHAVLLAFGLVGMAPYVIGRRGAAVEQASADALAAAAEALDARLPEGEDCGHADHPHTKVLEQWDTDADMLHDAPDVRIPLSEWDEAEACPRNAAAWARTVADVILPGCVGGIPEIVPSHHESSIRSLDSVLNDYPNGDPRWDLEIHTTPPSSSRLSRAALAGYVVVAHACCWYLGSGRISRRPLLDDMTEGLESVLPLLPDAPCAHGPGEHPALTWGADQQAGDGIHLQSPGGRTVLRDEYDDGEGDGSSLEAWTCTAFLRPLAVEARDHLRAAVETLFGTRRTDHLDPVYLRPDGRLDIGPLTARHVPFKDETATEEAALWAARRYEALGPDGPAADRTVLLLLMATAATSLHLSSGIAQEILGILRAAATTLTADGFDGGACAHPDGHARRGERTQDLMARVARLYEPDADAEAEAVAAGQEFGSEVLACPAHLRDVVAKGVADLEEQCAEEPDLLEQLLAE</sequence>
<dbReference type="EMBL" id="CP108169">
    <property type="protein sequence ID" value="WTQ73876.1"/>
    <property type="molecule type" value="Genomic_DNA"/>
</dbReference>
<reference evidence="1" key="1">
    <citation type="submission" date="2022-10" db="EMBL/GenBank/DDBJ databases">
        <title>The complete genomes of actinobacterial strains from the NBC collection.</title>
        <authorList>
            <person name="Joergensen T.S."/>
            <person name="Alvarez Arevalo M."/>
            <person name="Sterndorff E.B."/>
            <person name="Faurdal D."/>
            <person name="Vuksanovic O."/>
            <person name="Mourched A.-S."/>
            <person name="Charusanti P."/>
            <person name="Shaw S."/>
            <person name="Blin K."/>
            <person name="Weber T."/>
        </authorList>
    </citation>
    <scope>NUCLEOTIDE SEQUENCE</scope>
    <source>
        <strain evidence="1">NBC_00148</strain>
    </source>
</reference>
<accession>A0AAU1LRF0</accession>